<dbReference type="OrthoDB" id="6333293at2"/>
<name>A0A1E8FC12_9ALTE</name>
<dbReference type="Pfam" id="PF12305">
    <property type="entry name" value="DUF3630"/>
    <property type="match status" value="1"/>
</dbReference>
<evidence type="ECO:0008006" key="3">
    <source>
        <dbReference type="Google" id="ProtNLM"/>
    </source>
</evidence>
<comment type="caution">
    <text evidence="1">The sequence shown here is derived from an EMBL/GenBank/DDBJ whole genome shotgun (WGS) entry which is preliminary data.</text>
</comment>
<protein>
    <recommendedName>
        <fullName evidence="3">DUF3630 domain-containing protein</fullName>
    </recommendedName>
</protein>
<keyword evidence="2" id="KW-1185">Reference proteome</keyword>
<evidence type="ECO:0000313" key="2">
    <source>
        <dbReference type="Proteomes" id="UP000176037"/>
    </source>
</evidence>
<dbReference type="STRING" id="1856405.BFC17_04130"/>
<dbReference type="Proteomes" id="UP000176037">
    <property type="component" value="Unassembled WGS sequence"/>
</dbReference>
<reference evidence="1 2" key="1">
    <citation type="submission" date="2016-09" db="EMBL/GenBank/DDBJ databases">
        <title>Alteromonas lipolytica, a new species isolated from sea water.</title>
        <authorList>
            <person name="Wu Y.-H."/>
            <person name="Cheng H."/>
            <person name="Xu X.-W."/>
        </authorList>
    </citation>
    <scope>NUCLEOTIDE SEQUENCE [LARGE SCALE GENOMIC DNA]</scope>
    <source>
        <strain evidence="1 2">JW12</strain>
    </source>
</reference>
<dbReference type="RefSeq" id="WP_070177831.1">
    <property type="nucleotide sequence ID" value="NZ_BMJR01000002.1"/>
</dbReference>
<proteinExistence type="predicted"/>
<organism evidence="1 2">
    <name type="scientific">Alteromonas lipolytica</name>
    <dbReference type="NCBI Taxonomy" id="1856405"/>
    <lineage>
        <taxon>Bacteria</taxon>
        <taxon>Pseudomonadati</taxon>
        <taxon>Pseudomonadota</taxon>
        <taxon>Gammaproteobacteria</taxon>
        <taxon>Alteromonadales</taxon>
        <taxon>Alteromonadaceae</taxon>
        <taxon>Alteromonas/Salinimonas group</taxon>
        <taxon>Alteromonas</taxon>
    </lineage>
</organism>
<evidence type="ECO:0000313" key="1">
    <source>
        <dbReference type="EMBL" id="OFI33455.1"/>
    </source>
</evidence>
<sequence>MQQLTLTTIARNWVCEPNVIRWTGTMPATQQQAVGLCHNIAKVLNARQGESDWGADRLQVRLSADDFEVVLNVEWLCEAVWLEPVGASSALLSKSQMIQNVHQRLLQVLEEADL</sequence>
<dbReference type="AlphaFoldDB" id="A0A1E8FC12"/>
<dbReference type="InterPro" id="IPR022080">
    <property type="entry name" value="DUF3630"/>
</dbReference>
<dbReference type="EMBL" id="MJIC01000015">
    <property type="protein sequence ID" value="OFI33455.1"/>
    <property type="molecule type" value="Genomic_DNA"/>
</dbReference>
<gene>
    <name evidence="1" type="ORF">BFC17_04130</name>
</gene>
<accession>A0A1E8FC12</accession>